<name>A0AAQ1G7L8_9GAMM</name>
<dbReference type="EMBL" id="FNVE01000004">
    <property type="protein sequence ID" value="SEG18192.1"/>
    <property type="molecule type" value="Genomic_DNA"/>
</dbReference>
<dbReference type="AlphaFoldDB" id="A0AAQ1G7L8"/>
<dbReference type="InterPro" id="IPR025746">
    <property type="entry name" value="PilX_N_dom"/>
</dbReference>
<evidence type="ECO:0000313" key="3">
    <source>
        <dbReference type="Proteomes" id="UP000243518"/>
    </source>
</evidence>
<accession>A0AAQ1G7L8</accession>
<keyword evidence="3" id="KW-1185">Reference proteome</keyword>
<feature type="domain" description="Type 4 fimbrial biogenesis protein PilX N-terminal" evidence="1">
    <location>
        <begin position="11"/>
        <end position="57"/>
    </location>
</feature>
<organism evidence="2 3">
    <name type="scientific">Halopseudomonas aestusnigri</name>
    <dbReference type="NCBI Taxonomy" id="857252"/>
    <lineage>
        <taxon>Bacteria</taxon>
        <taxon>Pseudomonadati</taxon>
        <taxon>Pseudomonadota</taxon>
        <taxon>Gammaproteobacteria</taxon>
        <taxon>Pseudomonadales</taxon>
        <taxon>Pseudomonadaceae</taxon>
        <taxon>Halopseudomonas</taxon>
    </lineage>
</organism>
<dbReference type="Proteomes" id="UP000243518">
    <property type="component" value="Unassembled WGS sequence"/>
</dbReference>
<gene>
    <name evidence="2" type="ORF">SAMN05216586_10413</name>
</gene>
<dbReference type="Pfam" id="PF14341">
    <property type="entry name" value="PilX_N"/>
    <property type="match status" value="1"/>
</dbReference>
<comment type="caution">
    <text evidence="2">The sequence shown here is derived from an EMBL/GenBank/DDBJ whole genome shotgun (WGS) entry which is preliminary data.</text>
</comment>
<sequence length="176" mass="18513">MTVAMKVQTQRGVALVIALLVLLMVSVLGLSAMRASVFSAKVATGVQSDVMTFEAAENAVTSTYDALTALDNEQLYAAVDGKPAEYCMKSSGIAEGACGTTDAMDVRGLLKSGSFSYLDGFSPIAGSQVSSTGGAGIFVDYRINMLGESEMATYRIENHHLQETLKRGIKPGAEIN</sequence>
<evidence type="ECO:0000259" key="1">
    <source>
        <dbReference type="Pfam" id="PF14341"/>
    </source>
</evidence>
<proteinExistence type="predicted"/>
<reference evidence="2 3" key="1">
    <citation type="submission" date="2016-10" db="EMBL/GenBank/DDBJ databases">
        <authorList>
            <person name="Varghese N."/>
            <person name="Submissions S."/>
        </authorList>
    </citation>
    <scope>NUCLEOTIDE SEQUENCE [LARGE SCALE GENOMIC DNA]</scope>
    <source>
        <strain evidence="2 3">CECT 8317</strain>
    </source>
</reference>
<protein>
    <submittedName>
        <fullName evidence="2">Tfp pilus assembly protein PilX</fullName>
    </submittedName>
</protein>
<evidence type="ECO:0000313" key="2">
    <source>
        <dbReference type="EMBL" id="SEG18192.1"/>
    </source>
</evidence>